<sequence length="71" mass="7522">MQSSSCYVLFGIVAGGIRTAARNLGIGIKRGAKAVVRSRTDIFDGVLGLMAIALGFHEIVSIEQNDDIISK</sequence>
<dbReference type="Proteomes" id="UP000464674">
    <property type="component" value="Chromosome"/>
</dbReference>
<dbReference type="AlphaFoldDB" id="A0A857FP74"/>
<reference evidence="1 2" key="1">
    <citation type="journal article" date="2020" name="Carbohydr. Polym.">
        <title>Characterization and optimization of production of bacterial cellulose from strain CGMCC 17276 based on whole-genome analysis.</title>
        <authorList>
            <person name="Lu T."/>
            <person name="Gao H."/>
            <person name="Liao B."/>
            <person name="Wu J."/>
            <person name="Zhang W."/>
            <person name="Huang J."/>
            <person name="Liu M."/>
            <person name="Huang J."/>
            <person name="Chang Z."/>
            <person name="Jin M."/>
            <person name="Yi Z."/>
            <person name="Jiang D."/>
        </authorList>
    </citation>
    <scope>NUCLEOTIDE SEQUENCE [LARGE SCALE GENOMIC DNA]</scope>
    <source>
        <strain evidence="1 2">CGMCC 17276</strain>
    </source>
</reference>
<dbReference type="RefSeq" id="WP_159262359.1">
    <property type="nucleotide sequence ID" value="NZ_CP041348.1"/>
</dbReference>
<protein>
    <submittedName>
        <fullName evidence="1">Uncharacterized protein</fullName>
    </submittedName>
</protein>
<name>A0A857FP74_KOMXY</name>
<proteinExistence type="predicted"/>
<dbReference type="EMBL" id="CP041348">
    <property type="protein sequence ID" value="QHC35982.1"/>
    <property type="molecule type" value="Genomic_DNA"/>
</dbReference>
<accession>A0A857FP74</accession>
<organism evidence="1 2">
    <name type="scientific">Komagataeibacter xylinus</name>
    <name type="common">Gluconacetobacter xylinus</name>
    <dbReference type="NCBI Taxonomy" id="28448"/>
    <lineage>
        <taxon>Bacteria</taxon>
        <taxon>Pseudomonadati</taxon>
        <taxon>Pseudomonadota</taxon>
        <taxon>Alphaproteobacteria</taxon>
        <taxon>Acetobacterales</taxon>
        <taxon>Acetobacteraceae</taxon>
        <taxon>Komagataeibacter</taxon>
    </lineage>
</organism>
<gene>
    <name evidence="1" type="ORF">FMA36_11215</name>
</gene>
<evidence type="ECO:0000313" key="2">
    <source>
        <dbReference type="Proteomes" id="UP000464674"/>
    </source>
</evidence>
<evidence type="ECO:0000313" key="1">
    <source>
        <dbReference type="EMBL" id="QHC35982.1"/>
    </source>
</evidence>